<proteinExistence type="predicted"/>
<feature type="region of interest" description="Disordered" evidence="1">
    <location>
        <begin position="182"/>
        <end position="207"/>
    </location>
</feature>
<evidence type="ECO:0000256" key="2">
    <source>
        <dbReference type="SAM" id="SignalP"/>
    </source>
</evidence>
<reference evidence="4" key="1">
    <citation type="submission" date="2021-01" db="EMBL/GenBank/DDBJ databases">
        <title>Draft genome sequence of Nasalis larvatus strain YZ03.</title>
        <authorList>
            <person name="Suzuki-Hashido N."/>
            <person name="Tsuchida S."/>
            <person name="Hayakawa T."/>
        </authorList>
    </citation>
    <scope>NUCLEOTIDE SEQUENCE [LARGE SCALE GENOMIC DNA]</scope>
    <source>
        <strain evidence="4">YZ03</strain>
    </source>
</reference>
<feature type="signal peptide" evidence="2">
    <location>
        <begin position="1"/>
        <end position="34"/>
    </location>
</feature>
<evidence type="ECO:0000313" key="3">
    <source>
        <dbReference type="EMBL" id="GHW00400.1"/>
    </source>
</evidence>
<feature type="chain" id="PRO_5045082080" description="Aggregation promoting factor" evidence="2">
    <location>
        <begin position="35"/>
        <end position="282"/>
    </location>
</feature>
<evidence type="ECO:0000256" key="1">
    <source>
        <dbReference type="SAM" id="MobiDB-lite"/>
    </source>
</evidence>
<dbReference type="EMBL" id="BOCI01000027">
    <property type="protein sequence ID" value="GHW00400.1"/>
    <property type="molecule type" value="Genomic_DNA"/>
</dbReference>
<name>A0ABQ3W4V2_9LACO</name>
<dbReference type="Proteomes" id="UP000616547">
    <property type="component" value="Unassembled WGS sequence"/>
</dbReference>
<evidence type="ECO:0008006" key="5">
    <source>
        <dbReference type="Google" id="ProtNLM"/>
    </source>
</evidence>
<protein>
    <recommendedName>
        <fullName evidence="5">Aggregation promoting factor</fullName>
    </recommendedName>
</protein>
<evidence type="ECO:0000313" key="4">
    <source>
        <dbReference type="Proteomes" id="UP000616547"/>
    </source>
</evidence>
<keyword evidence="4" id="KW-1185">Reference proteome</keyword>
<dbReference type="RefSeq" id="WP_201331874.1">
    <property type="nucleotide sequence ID" value="NZ_BOCG01000334.1"/>
</dbReference>
<organism evidence="3 4">
    <name type="scientific">Lactobacillus nasalidis</name>
    <dbReference type="NCBI Taxonomy" id="2797258"/>
    <lineage>
        <taxon>Bacteria</taxon>
        <taxon>Bacillati</taxon>
        <taxon>Bacillota</taxon>
        <taxon>Bacilli</taxon>
        <taxon>Lactobacillales</taxon>
        <taxon>Lactobacillaceae</taxon>
        <taxon>Lactobacillus</taxon>
    </lineage>
</organism>
<sequence>MNIKTNVLKSVFAAGLALTGVAAISLGTNSQADAATIGDSVTVDYIDGQSIATWSNYHTATVTGSVKDGSSWRVVKTARDASGEKWYKIGRRQWILAKYTAEANSTSSTSSSATGTTASTSTAASSSTTTSTKSASGSTSSYKSTSGSNNYSTGYSSSANSYGYGSGYSYSYSASTGSSANTSSSTSSTSSASTSTTSSTSSSTSTSSSSEEAAKAWIANKESGGSYTASNGNYYGKYQLSLSYLNGDTSAANQEKVANSYVLSRYGSWTAAKAFWEANGWY</sequence>
<comment type="caution">
    <text evidence="3">The sequence shown here is derived from an EMBL/GenBank/DDBJ whole genome shotgun (WGS) entry which is preliminary data.</text>
</comment>
<feature type="region of interest" description="Disordered" evidence="1">
    <location>
        <begin position="106"/>
        <end position="151"/>
    </location>
</feature>
<gene>
    <name evidence="3" type="ORF">lacNasYZ03_00870</name>
</gene>
<accession>A0ABQ3W4V2</accession>
<keyword evidence="2" id="KW-0732">Signal</keyword>